<accession>A0A1W6BXB2</accession>
<dbReference type="PANTHER" id="PTHR46098">
    <property type="entry name" value="TRNA (CYTOSINE(38)-C(5))-METHYLTRANSFERASE"/>
    <property type="match status" value="1"/>
</dbReference>
<proteinExistence type="inferred from homology"/>
<dbReference type="STRING" id="1121267.CCUN_1125"/>
<evidence type="ECO:0000256" key="7">
    <source>
        <dbReference type="RuleBase" id="RU000416"/>
    </source>
</evidence>
<keyword evidence="3 6" id="KW-0949">S-adenosyl-L-methionine</keyword>
<keyword evidence="4" id="KW-0680">Restriction system</keyword>
<dbReference type="PROSITE" id="PS00094">
    <property type="entry name" value="C5_MTASE_1"/>
    <property type="match status" value="1"/>
</dbReference>
<dbReference type="GO" id="GO:0009307">
    <property type="term" value="P:DNA restriction-modification system"/>
    <property type="evidence" value="ECO:0007669"/>
    <property type="project" value="UniProtKB-KW"/>
</dbReference>
<dbReference type="EC" id="2.1.1.37" evidence="8"/>
<dbReference type="Gene3D" id="3.90.120.10">
    <property type="entry name" value="DNA Methylase, subunit A, domain 2"/>
    <property type="match status" value="1"/>
</dbReference>
<dbReference type="PANTHER" id="PTHR46098:SF1">
    <property type="entry name" value="TRNA (CYTOSINE(38)-C(5))-METHYLTRANSFERASE"/>
    <property type="match status" value="1"/>
</dbReference>
<keyword evidence="1 6" id="KW-0489">Methyltransferase</keyword>
<dbReference type="eggNOG" id="COG0270">
    <property type="taxonomic scope" value="Bacteria"/>
</dbReference>
<comment type="similarity">
    <text evidence="6 7">Belongs to the class I-like SAM-binding methyltransferase superfamily. C5-methyltransferase family.</text>
</comment>
<evidence type="ECO:0000313" key="10">
    <source>
        <dbReference type="Proteomes" id="UP000192902"/>
    </source>
</evidence>
<dbReference type="PRINTS" id="PR00105">
    <property type="entry name" value="C5METTRFRASE"/>
</dbReference>
<dbReference type="InterPro" id="IPR050750">
    <property type="entry name" value="C5-MTase"/>
</dbReference>
<dbReference type="RefSeq" id="WP_051521701.1">
    <property type="nucleotide sequence ID" value="NZ_JHZL01000014.1"/>
</dbReference>
<dbReference type="EMBL" id="CP020867">
    <property type="protein sequence ID" value="ARJ56722.1"/>
    <property type="molecule type" value="Genomic_DNA"/>
</dbReference>
<evidence type="ECO:0000256" key="5">
    <source>
        <dbReference type="ARBA" id="ARBA00047422"/>
    </source>
</evidence>
<evidence type="ECO:0000256" key="6">
    <source>
        <dbReference type="PROSITE-ProRule" id="PRU01016"/>
    </source>
</evidence>
<dbReference type="OrthoDB" id="9813719at2"/>
<reference evidence="9 10" key="1">
    <citation type="submission" date="2017-04" db="EMBL/GenBank/DDBJ databases">
        <title>Complete genome sequence of the Campylobacter cuniculorum type strain LMG24588.</title>
        <authorList>
            <person name="Miller W.G."/>
            <person name="Yee E."/>
            <person name="Revez J."/>
            <person name="Bono J.L."/>
            <person name="Rossi M."/>
        </authorList>
    </citation>
    <scope>NUCLEOTIDE SEQUENCE [LARGE SCALE GENOMIC DNA]</scope>
    <source>
        <strain evidence="9 10">LMG 24588</strain>
    </source>
</reference>
<keyword evidence="2 6" id="KW-0808">Transferase</keyword>
<dbReference type="PROSITE" id="PS51679">
    <property type="entry name" value="SAM_MT_C5"/>
    <property type="match status" value="1"/>
</dbReference>
<sequence>MSLGLKPNKKDFRKSLTFFDFCAGIGGGRLGLELNGLKCLGFSEIDRAAIKTYKEFFSTKDELEIGDLTKINPYDLPDFDLLISGFPCQSFSIVGKRKGFADIKGQIIFYLIEILKIKQPLFFILENVKGFVNHNQGQTLKKTLQILQNCGYELSFKTLNSLDFSLPQSRERVYFIGIRKDLNKNFDFSLLQTKRINLLDFLNPNENNKFSKNSQSYQTFLKFLENKYNKNRINLNKLLEKNFLVIDTRQSDLRIYENKIPTLRRDRQGILYVYERELYKLSALEALKLQGFGKILNLKDKIKNLKESDILKQCGNAMSVNVIENICKNLKEQMSG</sequence>
<evidence type="ECO:0000256" key="3">
    <source>
        <dbReference type="ARBA" id="ARBA00022691"/>
    </source>
</evidence>
<dbReference type="InterPro" id="IPR029063">
    <property type="entry name" value="SAM-dependent_MTases_sf"/>
</dbReference>
<comment type="catalytic activity">
    <reaction evidence="5 8">
        <text>a 2'-deoxycytidine in DNA + S-adenosyl-L-methionine = a 5-methyl-2'-deoxycytidine in DNA + S-adenosyl-L-homocysteine + H(+)</text>
        <dbReference type="Rhea" id="RHEA:13681"/>
        <dbReference type="Rhea" id="RHEA-COMP:11369"/>
        <dbReference type="Rhea" id="RHEA-COMP:11370"/>
        <dbReference type="ChEBI" id="CHEBI:15378"/>
        <dbReference type="ChEBI" id="CHEBI:57856"/>
        <dbReference type="ChEBI" id="CHEBI:59789"/>
        <dbReference type="ChEBI" id="CHEBI:85452"/>
        <dbReference type="ChEBI" id="CHEBI:85454"/>
        <dbReference type="EC" id="2.1.1.37"/>
    </reaction>
</comment>
<dbReference type="AlphaFoldDB" id="A0A1W6BXB2"/>
<dbReference type="GO" id="GO:0003886">
    <property type="term" value="F:DNA (cytosine-5-)-methyltransferase activity"/>
    <property type="evidence" value="ECO:0007669"/>
    <property type="project" value="UniProtKB-EC"/>
</dbReference>
<name>A0A1W6BXB2_9BACT</name>
<feature type="active site" evidence="6">
    <location>
        <position position="88"/>
    </location>
</feature>
<dbReference type="NCBIfam" id="TIGR00675">
    <property type="entry name" value="dcm"/>
    <property type="match status" value="1"/>
</dbReference>
<protein>
    <recommendedName>
        <fullName evidence="8">Cytosine-specific methyltransferase</fullName>
        <ecNumber evidence="8">2.1.1.37</ecNumber>
    </recommendedName>
</protein>
<organism evidence="9 10">
    <name type="scientific">Campylobacter cuniculorum DSM 23162 = LMG 24588</name>
    <dbReference type="NCBI Taxonomy" id="1121267"/>
    <lineage>
        <taxon>Bacteria</taxon>
        <taxon>Pseudomonadati</taxon>
        <taxon>Campylobacterota</taxon>
        <taxon>Epsilonproteobacteria</taxon>
        <taxon>Campylobacterales</taxon>
        <taxon>Campylobacteraceae</taxon>
        <taxon>Campylobacter</taxon>
    </lineage>
</organism>
<evidence type="ECO:0000256" key="8">
    <source>
        <dbReference type="RuleBase" id="RU000417"/>
    </source>
</evidence>
<dbReference type="SUPFAM" id="SSF53335">
    <property type="entry name" value="S-adenosyl-L-methionine-dependent methyltransferases"/>
    <property type="match status" value="1"/>
</dbReference>
<dbReference type="Proteomes" id="UP000192902">
    <property type="component" value="Chromosome"/>
</dbReference>
<dbReference type="Gene3D" id="3.40.50.150">
    <property type="entry name" value="Vaccinia Virus protein VP39"/>
    <property type="match status" value="1"/>
</dbReference>
<dbReference type="GO" id="GO:0032259">
    <property type="term" value="P:methylation"/>
    <property type="evidence" value="ECO:0007669"/>
    <property type="project" value="UniProtKB-KW"/>
</dbReference>
<dbReference type="Pfam" id="PF00145">
    <property type="entry name" value="DNA_methylase"/>
    <property type="match status" value="1"/>
</dbReference>
<dbReference type="InterPro" id="IPR018117">
    <property type="entry name" value="C5_DNA_meth_AS"/>
</dbReference>
<evidence type="ECO:0000256" key="1">
    <source>
        <dbReference type="ARBA" id="ARBA00022603"/>
    </source>
</evidence>
<evidence type="ECO:0000313" key="9">
    <source>
        <dbReference type="EMBL" id="ARJ56722.1"/>
    </source>
</evidence>
<dbReference type="REBASE" id="197189">
    <property type="entry name" value="M.Ccu24588ORF1125P"/>
</dbReference>
<dbReference type="KEGG" id="ccun:CCUN_1125"/>
<evidence type="ECO:0000256" key="4">
    <source>
        <dbReference type="ARBA" id="ARBA00022747"/>
    </source>
</evidence>
<evidence type="ECO:0000256" key="2">
    <source>
        <dbReference type="ARBA" id="ARBA00022679"/>
    </source>
</evidence>
<gene>
    <name evidence="9" type="ORF">CCUN_1125</name>
</gene>
<dbReference type="InterPro" id="IPR001525">
    <property type="entry name" value="C5_MeTfrase"/>
</dbReference>